<sequence>MKAQALALGLLPVAQAFEVVFYLGQACRGQRLAYESVNFRDDAFVCHDIPVNAVSATITPEDRDEADHHVAFFTGSDCNLDNARGSHSQGCITFSVAGQTGTHFGVWDNDSHPGGRLAHREESTPKLQTKGIPRPRDTVQPWQIAKDDARKKLGLADGQGTGSLSPTWQPGEEDYQHGMETEEFGSRVKLQQLAPGIFREIPVDEWDDKVHTKGEEFVAYGVDEQGDYSGRLQAMVKGGECDSEDMCPSPALMAMPGPNWNHGLCRYLMECGRHIPGSTLVHLASPAWEMTVRCANSLVPFGHTLYDWVSSNSVLCKLGDWTGGAITSDIWGRIVGSGGATAAANDEIKTCTSGNSQVDALIEAIRLAAERGEEGASTVTVTLPNGYSISYGGMVFKTGTRPENPLCGVQPNHLLLSA</sequence>
<feature type="chain" id="PRO_5035453987" evidence="2">
    <location>
        <begin position="17"/>
        <end position="418"/>
    </location>
</feature>
<feature type="region of interest" description="Disordered" evidence="1">
    <location>
        <begin position="154"/>
        <end position="174"/>
    </location>
</feature>
<reference evidence="3" key="1">
    <citation type="journal article" date="2021" name="Nat. Commun.">
        <title>Genetic determinants of endophytism in the Arabidopsis root mycobiome.</title>
        <authorList>
            <person name="Mesny F."/>
            <person name="Miyauchi S."/>
            <person name="Thiergart T."/>
            <person name="Pickel B."/>
            <person name="Atanasova L."/>
            <person name="Karlsson M."/>
            <person name="Huettel B."/>
            <person name="Barry K.W."/>
            <person name="Haridas S."/>
            <person name="Chen C."/>
            <person name="Bauer D."/>
            <person name="Andreopoulos W."/>
            <person name="Pangilinan J."/>
            <person name="LaButti K."/>
            <person name="Riley R."/>
            <person name="Lipzen A."/>
            <person name="Clum A."/>
            <person name="Drula E."/>
            <person name="Henrissat B."/>
            <person name="Kohler A."/>
            <person name="Grigoriev I.V."/>
            <person name="Martin F.M."/>
            <person name="Hacquard S."/>
        </authorList>
    </citation>
    <scope>NUCLEOTIDE SEQUENCE</scope>
    <source>
        <strain evidence="3">MPI-CAGE-AT-0016</strain>
    </source>
</reference>
<keyword evidence="4" id="KW-1185">Reference proteome</keyword>
<dbReference type="OrthoDB" id="4810403at2759"/>
<evidence type="ECO:0000256" key="2">
    <source>
        <dbReference type="SAM" id="SignalP"/>
    </source>
</evidence>
<evidence type="ECO:0000256" key="1">
    <source>
        <dbReference type="SAM" id="MobiDB-lite"/>
    </source>
</evidence>
<dbReference type="Proteomes" id="UP000813385">
    <property type="component" value="Unassembled WGS sequence"/>
</dbReference>
<comment type="caution">
    <text evidence="3">The sequence shown here is derived from an EMBL/GenBank/DDBJ whole genome shotgun (WGS) entry which is preliminary data.</text>
</comment>
<keyword evidence="2" id="KW-0732">Signal</keyword>
<organism evidence="3 4">
    <name type="scientific">Plectosphaerella cucumerina</name>
    <dbReference type="NCBI Taxonomy" id="40658"/>
    <lineage>
        <taxon>Eukaryota</taxon>
        <taxon>Fungi</taxon>
        <taxon>Dikarya</taxon>
        <taxon>Ascomycota</taxon>
        <taxon>Pezizomycotina</taxon>
        <taxon>Sordariomycetes</taxon>
        <taxon>Hypocreomycetidae</taxon>
        <taxon>Glomerellales</taxon>
        <taxon>Plectosphaerellaceae</taxon>
        <taxon>Plectosphaerella</taxon>
    </lineage>
</organism>
<dbReference type="AlphaFoldDB" id="A0A8K0TPN1"/>
<evidence type="ECO:0000313" key="3">
    <source>
        <dbReference type="EMBL" id="KAH7368432.1"/>
    </source>
</evidence>
<feature type="signal peptide" evidence="2">
    <location>
        <begin position="1"/>
        <end position="16"/>
    </location>
</feature>
<evidence type="ECO:0000313" key="4">
    <source>
        <dbReference type="Proteomes" id="UP000813385"/>
    </source>
</evidence>
<accession>A0A8K0TPN1</accession>
<name>A0A8K0TPN1_9PEZI</name>
<feature type="compositionally biased region" description="Basic and acidic residues" evidence="1">
    <location>
        <begin position="115"/>
        <end position="124"/>
    </location>
</feature>
<proteinExistence type="predicted"/>
<protein>
    <submittedName>
        <fullName evidence="3">Uncharacterized protein</fullName>
    </submittedName>
</protein>
<dbReference type="EMBL" id="JAGPXD010000002">
    <property type="protein sequence ID" value="KAH7368432.1"/>
    <property type="molecule type" value="Genomic_DNA"/>
</dbReference>
<feature type="region of interest" description="Disordered" evidence="1">
    <location>
        <begin position="115"/>
        <end position="136"/>
    </location>
</feature>
<gene>
    <name evidence="3" type="ORF">B0T11DRAFT_296094</name>
</gene>